<dbReference type="InterPro" id="IPR017853">
    <property type="entry name" value="GH"/>
</dbReference>
<dbReference type="eggNOG" id="COG4124">
    <property type="taxonomic scope" value="Bacteria"/>
</dbReference>
<evidence type="ECO:0000256" key="2">
    <source>
        <dbReference type="ARBA" id="ARBA00022801"/>
    </source>
</evidence>
<dbReference type="KEGG" id="nml:Namu_3201"/>
<evidence type="ECO:0000259" key="5">
    <source>
        <dbReference type="PROSITE" id="PS51764"/>
    </source>
</evidence>
<protein>
    <recommendedName>
        <fullName evidence="5">GH26 domain-containing protein</fullName>
    </recommendedName>
</protein>
<dbReference type="SUPFAM" id="SSF51445">
    <property type="entry name" value="(Trans)glycosidases"/>
    <property type="match status" value="1"/>
</dbReference>
<feature type="active site" description="Proton donor" evidence="4">
    <location>
        <position position="112"/>
    </location>
</feature>
<dbReference type="AlphaFoldDB" id="C8XCT0"/>
<dbReference type="OrthoDB" id="9816550at2"/>
<evidence type="ECO:0000313" key="7">
    <source>
        <dbReference type="Proteomes" id="UP000002218"/>
    </source>
</evidence>
<accession>C8XCT0</accession>
<sequence>MTGWLSGAAGEGVADGAFAAWRENPVPIAGTWADTSGEIQSALPQLAPGGEYADWSGSLDLAVGAIFEDEGETWAAAAAGAYDQRWSRMLTDLSSLWSAQPRGTLYLRFAHEWNGSWSPWTVRPDEIADFITAWRRFSAIKAAVMPQAKLVFCTNGDTSGFTYDWREGWPGDDAVDVYATDWYSDLLTGSVGVDAAGGPVGLEAHRQFAADRGKPFALAEWGNRYSATGDQPDYIDFIHQFAARHAGSGPGQLLYDIYFNVIESPNDFAIYPRQGSLAPLASDTYQQLF</sequence>
<feature type="active site" description="Nucleophile" evidence="4">
    <location>
        <position position="220"/>
    </location>
</feature>
<dbReference type="RefSeq" id="WP_015748401.1">
    <property type="nucleotide sequence ID" value="NC_013235.1"/>
</dbReference>
<dbReference type="STRING" id="479431.Namu_3201"/>
<evidence type="ECO:0000256" key="4">
    <source>
        <dbReference type="PROSITE-ProRule" id="PRU01100"/>
    </source>
</evidence>
<dbReference type="CAZy" id="GH26">
    <property type="family name" value="Glycoside Hydrolase Family 26"/>
</dbReference>
<evidence type="ECO:0000256" key="3">
    <source>
        <dbReference type="ARBA" id="ARBA00023295"/>
    </source>
</evidence>
<reference evidence="7" key="1">
    <citation type="submission" date="2009-09" db="EMBL/GenBank/DDBJ databases">
        <title>The complete genome of Nakamurella multipartita DSM 44233.</title>
        <authorList>
            <consortium name="US DOE Joint Genome Institute (JGI-PGF)"/>
            <person name="Lucas S."/>
            <person name="Copeland A."/>
            <person name="Lapidus A."/>
            <person name="Glavina del Rio T."/>
            <person name="Dalin E."/>
            <person name="Tice H."/>
            <person name="Bruce D."/>
            <person name="Goodwin L."/>
            <person name="Pitluck S."/>
            <person name="Kyrpides N."/>
            <person name="Mavromatis K."/>
            <person name="Ivanova N."/>
            <person name="Ovchinnikova G."/>
            <person name="Sims D."/>
            <person name="Meincke L."/>
            <person name="Brettin T."/>
            <person name="Detter J.C."/>
            <person name="Han C."/>
            <person name="Larimer F."/>
            <person name="Land M."/>
            <person name="Hauser L."/>
            <person name="Markowitz V."/>
            <person name="Cheng J.-F."/>
            <person name="Hugenholtz P."/>
            <person name="Woyke T."/>
            <person name="Wu D."/>
            <person name="Klenk H.-P."/>
            <person name="Eisen J.A."/>
        </authorList>
    </citation>
    <scope>NUCLEOTIDE SEQUENCE [LARGE SCALE GENOMIC DNA]</scope>
    <source>
        <strain evidence="7">ATCC 700099 / DSM 44233 / CIP 104796 / JCM 9543 / NBRC 105858 / Y-104</strain>
    </source>
</reference>
<name>C8XCT0_NAKMY</name>
<keyword evidence="2 4" id="KW-0378">Hydrolase</keyword>
<feature type="domain" description="GH26" evidence="5">
    <location>
        <begin position="1"/>
        <end position="289"/>
    </location>
</feature>
<reference evidence="6 7" key="2">
    <citation type="journal article" date="2010" name="Stand. Genomic Sci.">
        <title>Complete genome sequence of Nakamurella multipartita type strain (Y-104).</title>
        <authorList>
            <person name="Tice H."/>
            <person name="Mayilraj S."/>
            <person name="Sims D."/>
            <person name="Lapidus A."/>
            <person name="Nolan M."/>
            <person name="Lucas S."/>
            <person name="Glavina Del Rio T."/>
            <person name="Copeland A."/>
            <person name="Cheng J.F."/>
            <person name="Meincke L."/>
            <person name="Bruce D."/>
            <person name="Goodwin L."/>
            <person name="Pitluck S."/>
            <person name="Ivanova N."/>
            <person name="Mavromatis K."/>
            <person name="Ovchinnikova G."/>
            <person name="Pati A."/>
            <person name="Chen A."/>
            <person name="Palaniappan K."/>
            <person name="Land M."/>
            <person name="Hauser L."/>
            <person name="Chang Y.J."/>
            <person name="Jeffries C.D."/>
            <person name="Detter J.C."/>
            <person name="Brettin T."/>
            <person name="Rohde M."/>
            <person name="Goker M."/>
            <person name="Bristow J."/>
            <person name="Eisen J.A."/>
            <person name="Markowitz V."/>
            <person name="Hugenholtz P."/>
            <person name="Kyrpides N.C."/>
            <person name="Klenk H.P."/>
            <person name="Chen F."/>
        </authorList>
    </citation>
    <scope>NUCLEOTIDE SEQUENCE [LARGE SCALE GENOMIC DNA]</scope>
    <source>
        <strain evidence="7">ATCC 700099 / DSM 44233 / CIP 104796 / JCM 9543 / NBRC 105858 / Y-104</strain>
    </source>
</reference>
<dbReference type="Gene3D" id="3.20.20.80">
    <property type="entry name" value="Glycosidases"/>
    <property type="match status" value="1"/>
</dbReference>
<keyword evidence="7" id="KW-1185">Reference proteome</keyword>
<dbReference type="PANTHER" id="PTHR40079:SF6">
    <property type="entry name" value="GH26 DOMAIN-CONTAINING PROTEIN"/>
    <property type="match status" value="1"/>
</dbReference>
<dbReference type="InterPro" id="IPR022790">
    <property type="entry name" value="GH26_dom"/>
</dbReference>
<keyword evidence="3 4" id="KW-0326">Glycosidase</keyword>
<proteinExistence type="inferred from homology"/>
<dbReference type="HOGENOM" id="CLU_962543_0_0_11"/>
<dbReference type="GO" id="GO:0016985">
    <property type="term" value="F:mannan endo-1,4-beta-mannosidase activity"/>
    <property type="evidence" value="ECO:0007669"/>
    <property type="project" value="InterPro"/>
</dbReference>
<dbReference type="PROSITE" id="PS51764">
    <property type="entry name" value="GH26"/>
    <property type="match status" value="1"/>
</dbReference>
<dbReference type="InParanoid" id="C8XCT0"/>
<dbReference type="EMBL" id="CP001737">
    <property type="protein sequence ID" value="ACV79533.1"/>
    <property type="molecule type" value="Genomic_DNA"/>
</dbReference>
<dbReference type="PANTHER" id="PTHR40079">
    <property type="entry name" value="MANNAN ENDO-1,4-BETA-MANNOSIDASE E-RELATED"/>
    <property type="match status" value="1"/>
</dbReference>
<evidence type="ECO:0000256" key="1">
    <source>
        <dbReference type="ARBA" id="ARBA00007754"/>
    </source>
</evidence>
<comment type="similarity">
    <text evidence="1 4">Belongs to the glycosyl hydrolase 26 family.</text>
</comment>
<dbReference type="InterPro" id="IPR000805">
    <property type="entry name" value="Glyco_hydro_26"/>
</dbReference>
<evidence type="ECO:0000313" key="6">
    <source>
        <dbReference type="EMBL" id="ACV79533.1"/>
    </source>
</evidence>
<organism evidence="6 7">
    <name type="scientific">Nakamurella multipartita (strain ATCC 700099 / DSM 44233 / CIP 104796 / JCM 9543 / NBRC 105858 / Y-104)</name>
    <name type="common">Microsphaera multipartita</name>
    <dbReference type="NCBI Taxonomy" id="479431"/>
    <lineage>
        <taxon>Bacteria</taxon>
        <taxon>Bacillati</taxon>
        <taxon>Actinomycetota</taxon>
        <taxon>Actinomycetes</taxon>
        <taxon>Nakamurellales</taxon>
        <taxon>Nakamurellaceae</taxon>
        <taxon>Nakamurella</taxon>
    </lineage>
</organism>
<dbReference type="Proteomes" id="UP000002218">
    <property type="component" value="Chromosome"/>
</dbReference>
<dbReference type="GO" id="GO:0006080">
    <property type="term" value="P:substituted mannan metabolic process"/>
    <property type="evidence" value="ECO:0007669"/>
    <property type="project" value="InterPro"/>
</dbReference>
<gene>
    <name evidence="6" type="ordered locus">Namu_3201</name>
</gene>